<evidence type="ECO:0000313" key="1">
    <source>
        <dbReference type="EMBL" id="NGO73072.1"/>
    </source>
</evidence>
<keyword evidence="2" id="KW-1185">Reference proteome</keyword>
<feature type="non-terminal residue" evidence="1">
    <location>
        <position position="1"/>
    </location>
</feature>
<gene>
    <name evidence="1" type="ORF">G5C65_32975</name>
</gene>
<evidence type="ECO:0000313" key="2">
    <source>
        <dbReference type="Proteomes" id="UP000477722"/>
    </source>
</evidence>
<dbReference type="Proteomes" id="UP000477722">
    <property type="component" value="Unassembled WGS sequence"/>
</dbReference>
<reference evidence="1 2" key="1">
    <citation type="submission" date="2020-02" db="EMBL/GenBank/DDBJ databases">
        <title>Whole-genome analyses of novel actinobacteria.</title>
        <authorList>
            <person name="Sahin N."/>
            <person name="Tatar D."/>
        </authorList>
    </citation>
    <scope>NUCLEOTIDE SEQUENCE [LARGE SCALE GENOMIC DNA]</scope>
    <source>
        <strain evidence="1 2">SB3404</strain>
    </source>
</reference>
<protein>
    <submittedName>
        <fullName evidence="1">Uncharacterized protein</fullName>
    </submittedName>
</protein>
<comment type="caution">
    <text evidence="1">The sequence shown here is derived from an EMBL/GenBank/DDBJ whole genome shotgun (WGS) entry which is preliminary data.</text>
</comment>
<dbReference type="RefSeq" id="WP_165302744.1">
    <property type="nucleotide sequence ID" value="NZ_JAAKZZ010000611.1"/>
</dbReference>
<dbReference type="AlphaFoldDB" id="A0A6G4X7F5"/>
<name>A0A6G4X7F5_9ACTN</name>
<organism evidence="1 2">
    <name type="scientific">Streptomyces boncukensis</name>
    <dbReference type="NCBI Taxonomy" id="2711219"/>
    <lineage>
        <taxon>Bacteria</taxon>
        <taxon>Bacillati</taxon>
        <taxon>Actinomycetota</taxon>
        <taxon>Actinomycetes</taxon>
        <taxon>Kitasatosporales</taxon>
        <taxon>Streptomycetaceae</taxon>
        <taxon>Streptomyces</taxon>
    </lineage>
</organism>
<proteinExistence type="predicted"/>
<sequence>PERPSDYPHVLTLSGTLIDTVDEVLENAPNPENAERPLAALGTRPALLDGYRALSPDGREHLLADKAWRCGHLPRPILTPASDAFAERCAERVRRHKARSPLIGDWLEQGLDLDPLPDDETALTAVIALTAAVHLDVKRDGRRRRQGLKR</sequence>
<accession>A0A6G4X7F5</accession>
<dbReference type="EMBL" id="JAAKZZ010000611">
    <property type="protein sequence ID" value="NGO73072.1"/>
    <property type="molecule type" value="Genomic_DNA"/>
</dbReference>